<protein>
    <submittedName>
        <fullName evidence="2">Sugar phosphate isomerase/epimerase</fullName>
    </submittedName>
</protein>
<dbReference type="PANTHER" id="PTHR12110:SF47">
    <property type="match status" value="1"/>
</dbReference>
<evidence type="ECO:0000313" key="3">
    <source>
        <dbReference type="Proteomes" id="UP000579605"/>
    </source>
</evidence>
<feature type="domain" description="Xylose isomerase-like TIM barrel" evidence="1">
    <location>
        <begin position="40"/>
        <end position="272"/>
    </location>
</feature>
<dbReference type="Pfam" id="PF01261">
    <property type="entry name" value="AP_endonuc_2"/>
    <property type="match status" value="1"/>
</dbReference>
<evidence type="ECO:0000259" key="1">
    <source>
        <dbReference type="Pfam" id="PF01261"/>
    </source>
</evidence>
<dbReference type="PANTHER" id="PTHR12110">
    <property type="entry name" value="HYDROXYPYRUVATE ISOMERASE"/>
    <property type="match status" value="1"/>
</dbReference>
<accession>A0A852ZHL6</accession>
<dbReference type="Proteomes" id="UP000579605">
    <property type="component" value="Unassembled WGS sequence"/>
</dbReference>
<name>A0A852ZHL6_9ACTN</name>
<dbReference type="SUPFAM" id="SSF51658">
    <property type="entry name" value="Xylose isomerase-like"/>
    <property type="match status" value="1"/>
</dbReference>
<dbReference type="InterPro" id="IPR050312">
    <property type="entry name" value="IolE/XylAMocC-like"/>
</dbReference>
<dbReference type="InterPro" id="IPR036237">
    <property type="entry name" value="Xyl_isomerase-like_sf"/>
</dbReference>
<reference evidence="2 3" key="1">
    <citation type="submission" date="2020-07" db="EMBL/GenBank/DDBJ databases">
        <title>Sequencing the genomes of 1000 actinobacteria strains.</title>
        <authorList>
            <person name="Klenk H.-P."/>
        </authorList>
    </citation>
    <scope>NUCLEOTIDE SEQUENCE [LARGE SCALE GENOMIC DNA]</scope>
    <source>
        <strain evidence="2 3">DSM 18448</strain>
    </source>
</reference>
<dbReference type="Gene3D" id="3.20.20.150">
    <property type="entry name" value="Divalent-metal-dependent TIM barrel enzymes"/>
    <property type="match status" value="1"/>
</dbReference>
<proteinExistence type="predicted"/>
<keyword evidence="3" id="KW-1185">Reference proteome</keyword>
<dbReference type="EMBL" id="JACBZH010000001">
    <property type="protein sequence ID" value="NYH92631.1"/>
    <property type="molecule type" value="Genomic_DNA"/>
</dbReference>
<dbReference type="InterPro" id="IPR013022">
    <property type="entry name" value="Xyl_isomerase-like_TIM-brl"/>
</dbReference>
<sequence>MQPVVPSTHVRGKDAVVRVPDARIALSTASVYPESTATAFELAARLGFDGVEVMVGADPLSQDVDALRRISDYHQVPIVSIHAPTLLITQRVWGTDPWGKIDRSAEAAKALGASVVVVHPPFRWQRDYARDFVAGIARRQAESGVSLAVENMFPWKAAGQGVQAYLPGWDPRDFEYAEVTLDLSHTATAGVDAYQMAYDLGDRLTHIHLADGSGSNKDEHLVPGRGSQRCSDVLELLARRGFTGSIVLEVNTRKATGRTEREADLVEALAFARLSFAAPVVPSYAVTADGTIEAVASQPADGESASGTAG</sequence>
<keyword evidence="2" id="KW-0413">Isomerase</keyword>
<comment type="caution">
    <text evidence="2">The sequence shown here is derived from an EMBL/GenBank/DDBJ whole genome shotgun (WGS) entry which is preliminary data.</text>
</comment>
<evidence type="ECO:0000313" key="2">
    <source>
        <dbReference type="EMBL" id="NYH92631.1"/>
    </source>
</evidence>
<dbReference type="GO" id="GO:0016853">
    <property type="term" value="F:isomerase activity"/>
    <property type="evidence" value="ECO:0007669"/>
    <property type="project" value="UniProtKB-KW"/>
</dbReference>
<gene>
    <name evidence="2" type="ORF">F4554_005269</name>
</gene>
<organism evidence="2 3">
    <name type="scientific">Actinopolymorpha rutila</name>
    <dbReference type="NCBI Taxonomy" id="446787"/>
    <lineage>
        <taxon>Bacteria</taxon>
        <taxon>Bacillati</taxon>
        <taxon>Actinomycetota</taxon>
        <taxon>Actinomycetes</taxon>
        <taxon>Propionibacteriales</taxon>
        <taxon>Actinopolymorphaceae</taxon>
        <taxon>Actinopolymorpha</taxon>
    </lineage>
</organism>
<dbReference type="AlphaFoldDB" id="A0A852ZHL6"/>